<name>A0ABU1UHA0_9MICC</name>
<reference evidence="8 9" key="1">
    <citation type="submission" date="2023-07" db="EMBL/GenBank/DDBJ databases">
        <title>Sorghum-associated microbial communities from plants grown in Nebraska, USA.</title>
        <authorList>
            <person name="Schachtman D."/>
        </authorList>
    </citation>
    <scope>NUCLEOTIDE SEQUENCE [LARGE SCALE GENOMIC DNA]</scope>
    <source>
        <strain evidence="8 9">BE167</strain>
    </source>
</reference>
<dbReference type="InterPro" id="IPR036259">
    <property type="entry name" value="MFS_trans_sf"/>
</dbReference>
<feature type="transmembrane region" description="Helical" evidence="6">
    <location>
        <begin position="286"/>
        <end position="302"/>
    </location>
</feature>
<sequence length="418" mass="43478">MISTSMITATPWSKQRLASSLFLVLGMDMFMVSPLLPQISAGFGVSIGEASVVAWSFSLVYALLSPAVALITNRFTRRSAMWVGAAVFSVGVLGAALMPTLGLVVAGRVLAAVGASIMGPPVWSFATETAAPHQVGKAVAGVASTFAAGQIVGVPLGGLVASFASWRWTFLAIAVLGAVLAALIGLRLGKEVRVPEKVGIREAFADSLNLWRRREFSFLLTANFFAQATRYATYTFAGALLFTRFGLDTAQLGLVGAIVGAGSLLGATVGGRLVDWVRARHGSQQLLNLSFAAVMTGFVILATASGHLWFSLAGWAFTFAAGSAFVSNSQEMLTNSAGKNRAYALSWNNSALYAGTALGTFALGLVPLGTTPFVLMSCGFGALTVSASALLWRLTTGPRAPDPLLSAPRPLSNDSLGT</sequence>
<feature type="transmembrane region" description="Helical" evidence="6">
    <location>
        <begin position="53"/>
        <end position="72"/>
    </location>
</feature>
<evidence type="ECO:0000256" key="1">
    <source>
        <dbReference type="ARBA" id="ARBA00004651"/>
    </source>
</evidence>
<dbReference type="InterPro" id="IPR001958">
    <property type="entry name" value="Tet-R_TetA/multi-R_MdtG-like"/>
</dbReference>
<dbReference type="PANTHER" id="PTHR43124:SF3">
    <property type="entry name" value="CHLORAMPHENICOL EFFLUX PUMP RV0191"/>
    <property type="match status" value="1"/>
</dbReference>
<keyword evidence="5 6" id="KW-0472">Membrane</keyword>
<feature type="transmembrane region" description="Helical" evidence="6">
    <location>
        <begin position="373"/>
        <end position="392"/>
    </location>
</feature>
<dbReference type="CDD" id="cd17324">
    <property type="entry name" value="MFS_NepI_like"/>
    <property type="match status" value="1"/>
</dbReference>
<evidence type="ECO:0000256" key="4">
    <source>
        <dbReference type="ARBA" id="ARBA00022989"/>
    </source>
</evidence>
<feature type="transmembrane region" description="Helical" evidence="6">
    <location>
        <begin position="254"/>
        <end position="274"/>
    </location>
</feature>
<dbReference type="PROSITE" id="PS50850">
    <property type="entry name" value="MFS"/>
    <property type="match status" value="1"/>
</dbReference>
<proteinExistence type="predicted"/>
<feature type="transmembrane region" description="Helical" evidence="6">
    <location>
        <begin position="308"/>
        <end position="326"/>
    </location>
</feature>
<comment type="subcellular location">
    <subcellularLocation>
        <location evidence="1">Cell membrane</location>
        <topology evidence="1">Multi-pass membrane protein</topology>
    </subcellularLocation>
</comment>
<evidence type="ECO:0000256" key="3">
    <source>
        <dbReference type="ARBA" id="ARBA00022692"/>
    </source>
</evidence>
<evidence type="ECO:0000256" key="2">
    <source>
        <dbReference type="ARBA" id="ARBA00022475"/>
    </source>
</evidence>
<feature type="domain" description="Major facilitator superfamily (MFS) profile" evidence="7">
    <location>
        <begin position="14"/>
        <end position="396"/>
    </location>
</feature>
<dbReference type="PRINTS" id="PR01035">
    <property type="entry name" value="TCRTETA"/>
</dbReference>
<keyword evidence="2" id="KW-1003">Cell membrane</keyword>
<feature type="transmembrane region" description="Helical" evidence="6">
    <location>
        <begin position="105"/>
        <end position="126"/>
    </location>
</feature>
<gene>
    <name evidence="8" type="ORF">J2X01_003844</name>
</gene>
<evidence type="ECO:0000256" key="5">
    <source>
        <dbReference type="ARBA" id="ARBA00023136"/>
    </source>
</evidence>
<evidence type="ECO:0000256" key="6">
    <source>
        <dbReference type="SAM" id="Phobius"/>
    </source>
</evidence>
<feature type="transmembrane region" description="Helical" evidence="6">
    <location>
        <begin position="347"/>
        <end position="367"/>
    </location>
</feature>
<dbReference type="InterPro" id="IPR011701">
    <property type="entry name" value="MFS"/>
</dbReference>
<dbReference type="RefSeq" id="WP_310061098.1">
    <property type="nucleotide sequence ID" value="NZ_JAVDVQ010000025.1"/>
</dbReference>
<dbReference type="PANTHER" id="PTHR43124">
    <property type="entry name" value="PURINE EFFLUX PUMP PBUE"/>
    <property type="match status" value="1"/>
</dbReference>
<dbReference type="SUPFAM" id="SSF103473">
    <property type="entry name" value="MFS general substrate transporter"/>
    <property type="match status" value="1"/>
</dbReference>
<evidence type="ECO:0000259" key="7">
    <source>
        <dbReference type="PROSITE" id="PS50850"/>
    </source>
</evidence>
<dbReference type="EMBL" id="JAVDVQ010000025">
    <property type="protein sequence ID" value="MDR7084533.1"/>
    <property type="molecule type" value="Genomic_DNA"/>
</dbReference>
<protein>
    <submittedName>
        <fullName evidence="8">DHA1 family inner membrane transport protein</fullName>
    </submittedName>
</protein>
<dbReference type="InterPro" id="IPR020846">
    <property type="entry name" value="MFS_dom"/>
</dbReference>
<dbReference type="Gene3D" id="1.20.1250.20">
    <property type="entry name" value="MFS general substrate transporter like domains"/>
    <property type="match status" value="1"/>
</dbReference>
<evidence type="ECO:0000313" key="8">
    <source>
        <dbReference type="EMBL" id="MDR7084533.1"/>
    </source>
</evidence>
<feature type="transmembrane region" description="Helical" evidence="6">
    <location>
        <begin position="79"/>
        <end position="99"/>
    </location>
</feature>
<dbReference type="InterPro" id="IPR050189">
    <property type="entry name" value="MFS_Efflux_Transporters"/>
</dbReference>
<feature type="transmembrane region" description="Helical" evidence="6">
    <location>
        <begin position="166"/>
        <end position="186"/>
    </location>
</feature>
<evidence type="ECO:0000313" key="9">
    <source>
        <dbReference type="Proteomes" id="UP001252243"/>
    </source>
</evidence>
<dbReference type="Proteomes" id="UP001252243">
    <property type="component" value="Unassembled WGS sequence"/>
</dbReference>
<comment type="caution">
    <text evidence="8">The sequence shown here is derived from an EMBL/GenBank/DDBJ whole genome shotgun (WGS) entry which is preliminary data.</text>
</comment>
<keyword evidence="9" id="KW-1185">Reference proteome</keyword>
<accession>A0ABU1UHA0</accession>
<dbReference type="Pfam" id="PF07690">
    <property type="entry name" value="MFS_1"/>
    <property type="match status" value="1"/>
</dbReference>
<feature type="transmembrane region" description="Helical" evidence="6">
    <location>
        <begin position="138"/>
        <end position="160"/>
    </location>
</feature>
<feature type="transmembrane region" description="Helical" evidence="6">
    <location>
        <begin position="218"/>
        <end position="242"/>
    </location>
</feature>
<keyword evidence="3 6" id="KW-0812">Transmembrane</keyword>
<organism evidence="8 9">
    <name type="scientific">Arthrobacter ginsengisoli</name>
    <dbReference type="NCBI Taxonomy" id="1356565"/>
    <lineage>
        <taxon>Bacteria</taxon>
        <taxon>Bacillati</taxon>
        <taxon>Actinomycetota</taxon>
        <taxon>Actinomycetes</taxon>
        <taxon>Micrococcales</taxon>
        <taxon>Micrococcaceae</taxon>
        <taxon>Arthrobacter</taxon>
    </lineage>
</organism>
<keyword evidence="4 6" id="KW-1133">Transmembrane helix</keyword>